<reference evidence="1 2" key="1">
    <citation type="submission" date="2020-08" db="EMBL/GenBank/DDBJ databases">
        <title>Genomic Encyclopedia of Type Strains, Phase IV (KMG-V): Genome sequencing to study the core and pangenomes of soil and plant-associated prokaryotes.</title>
        <authorList>
            <person name="Whitman W."/>
        </authorList>
    </citation>
    <scope>NUCLEOTIDE SEQUENCE [LARGE SCALE GENOMIC DNA]</scope>
    <source>
        <strain evidence="1 2">MP601</strain>
    </source>
</reference>
<comment type="caution">
    <text evidence="1">The sequence shown here is derived from an EMBL/GenBank/DDBJ whole genome shotgun (WGS) entry which is preliminary data.</text>
</comment>
<dbReference type="EMBL" id="JACHCA010000003">
    <property type="protein sequence ID" value="MBB6127194.1"/>
    <property type="molecule type" value="Genomic_DNA"/>
</dbReference>
<dbReference type="AlphaFoldDB" id="A0A841J902"/>
<sequence>MKQKTTLQNILEGKQQDIWYYFLSNKNKFIFQKVAPKLLIDTSTMLKSILRYQLVKRNMAELEFPKQH</sequence>
<evidence type="ECO:0000313" key="2">
    <source>
        <dbReference type="Proteomes" id="UP000548326"/>
    </source>
</evidence>
<proteinExistence type="predicted"/>
<name>A0A841J902_9SPHI</name>
<organism evidence="1 2">
    <name type="scientific">Mucilaginibacter lappiensis</name>
    <dbReference type="NCBI Taxonomy" id="354630"/>
    <lineage>
        <taxon>Bacteria</taxon>
        <taxon>Pseudomonadati</taxon>
        <taxon>Bacteroidota</taxon>
        <taxon>Sphingobacteriia</taxon>
        <taxon>Sphingobacteriales</taxon>
        <taxon>Sphingobacteriaceae</taxon>
        <taxon>Mucilaginibacter</taxon>
    </lineage>
</organism>
<evidence type="ECO:0000313" key="1">
    <source>
        <dbReference type="EMBL" id="MBB6127194.1"/>
    </source>
</evidence>
<dbReference type="Proteomes" id="UP000548326">
    <property type="component" value="Unassembled WGS sequence"/>
</dbReference>
<accession>A0A841J902</accession>
<protein>
    <submittedName>
        <fullName evidence="1">Uncharacterized protein</fullName>
    </submittedName>
</protein>
<gene>
    <name evidence="1" type="ORF">HDF22_001300</name>
</gene>